<protein>
    <submittedName>
        <fullName evidence="1">Uncharacterized protein</fullName>
    </submittedName>
</protein>
<comment type="caution">
    <text evidence="1">The sequence shown here is derived from an EMBL/GenBank/DDBJ whole genome shotgun (WGS) entry which is preliminary data.</text>
</comment>
<proteinExistence type="predicted"/>
<dbReference type="AlphaFoldDB" id="A0A812HS42"/>
<keyword evidence="2" id="KW-1185">Reference proteome</keyword>
<name>A0A812HS42_9DINO</name>
<gene>
    <name evidence="1" type="ORF">SNAT2548_LOCUS1864</name>
</gene>
<dbReference type="OrthoDB" id="436106at2759"/>
<organism evidence="1 2">
    <name type="scientific">Symbiodinium natans</name>
    <dbReference type="NCBI Taxonomy" id="878477"/>
    <lineage>
        <taxon>Eukaryota</taxon>
        <taxon>Sar</taxon>
        <taxon>Alveolata</taxon>
        <taxon>Dinophyceae</taxon>
        <taxon>Suessiales</taxon>
        <taxon>Symbiodiniaceae</taxon>
        <taxon>Symbiodinium</taxon>
    </lineage>
</organism>
<reference evidence="1" key="1">
    <citation type="submission" date="2021-02" db="EMBL/GenBank/DDBJ databases">
        <authorList>
            <person name="Dougan E. K."/>
            <person name="Rhodes N."/>
            <person name="Thang M."/>
            <person name="Chan C."/>
        </authorList>
    </citation>
    <scope>NUCLEOTIDE SEQUENCE</scope>
</reference>
<sequence length="1026" mass="112721">MALAEEAGSCDEVTQPLKNGTGDLVGFMQAKISHALQKDSVEKEHVACRKVSMFSAEDSDSRGREQTARDAFSKSAQRKAVECSGNVTDHAVMGTAATDRSEMQVNFTNATSLYGFYCYDAHHGTTAAYATYQDVASREVCQQICASDASCNFYGWHGSSVSLEAPSRCYNCALYQTCQFQRTSVCKDITPPSNFEKSVKDAAAQRVEKEFTADFELNGQFCQRSQVFAAQVANESLCRSFCESIEDCKVMAFYMDARVREDAAPDSCDQNCRLYAECDSPVPSLCFHPPVLWSVHTTTTTTTVTTTTTSTTTTTVVPWFVGDAEDSCNDLCHFKGYAGCDTEKTAEIVTQSNISDLMGTLNKSCISFGVLNNYFPGYTESDEKCYYLGGTLDCDAALHPFQPVCHCNSTTSSTTLSARWFVGERQDTCNDLCRYKGYTGCDAQKTGELFRRPRLTRVMDHLNMSCTSFGGTLNNYFPGYNEDTGNCHLLGGTLDCDKDYDPFQPVCHCNDTTSTTTLSARWFVGDPQDTCNDLCRYKGYTGCDAQKTGELFRRPRLTRVMDHLNISCTSFGGTLNNYFPGYNEATGNCHLLGGTLDCDKDYDPFQPVCHCNDTTSTTTLSARWFVGDPQDTCNDLCRYKGYTGCDAQKTGELFRRPRLTRVMDHLNISCTSFGGTLNNYFPGYNEATGNCHLLGGTLDCDKDYDPFQPVCHCNDTTSTTTLSALWFVGEPEDTCNDLCRYKGYAGCDAEETAKLVRKPIMSRLMNGLNSSCAFFGSPLNNQFPGYTESDDKCHYLQGTLNCDRYLNPIQPVCKCSDTTSTTTLSALWFVGELGDSCDDLCEFEGYAGCDAEEMGEIKTRPRISRLLAGLNTTGQYSCSSYNPIANSPAYNPSGETCYPLSGQVKCGNTVQASLQPICRCNSTTLTTTIGAGIWVLGALGDSCNTTCTSHGHVECDTAKMGEIYRPARVKRVFDSLNYTCNGITALSHNPGYRPSDGQCYYLSNANSLNCGTNPYASVQPLCYCQS</sequence>
<dbReference type="Proteomes" id="UP000604046">
    <property type="component" value="Unassembled WGS sequence"/>
</dbReference>
<accession>A0A812HS42</accession>
<evidence type="ECO:0000313" key="1">
    <source>
        <dbReference type="EMBL" id="CAE6958821.1"/>
    </source>
</evidence>
<evidence type="ECO:0000313" key="2">
    <source>
        <dbReference type="Proteomes" id="UP000604046"/>
    </source>
</evidence>
<dbReference type="EMBL" id="CAJNDS010000107">
    <property type="protein sequence ID" value="CAE6958821.1"/>
    <property type="molecule type" value="Genomic_DNA"/>
</dbReference>